<accession>A0A8J3C349</accession>
<keyword evidence="2" id="KW-1185">Reference proteome</keyword>
<name>A0A8J3C349_9ACTN</name>
<dbReference type="RefSeq" id="WP_189080916.1">
    <property type="nucleotide sequence ID" value="NZ_BMMX01000020.1"/>
</dbReference>
<dbReference type="SUPFAM" id="SSF52540">
    <property type="entry name" value="P-loop containing nucleoside triphosphate hydrolases"/>
    <property type="match status" value="1"/>
</dbReference>
<gene>
    <name evidence="1" type="ORF">GCM10012284_41470</name>
</gene>
<dbReference type="Proteomes" id="UP000656042">
    <property type="component" value="Unassembled WGS sequence"/>
</dbReference>
<evidence type="ECO:0000313" key="1">
    <source>
        <dbReference type="EMBL" id="GGL02594.1"/>
    </source>
</evidence>
<sequence length="222" mass="24139">MGSDPEPGRRTETFAALAARIRDRPPRLGGGRQGGGVRLVAVDGPSGSGKTWFAGRLAAALAAPVVHTDDLLDGWDDQFTFWPRLERQVLEPMRRGETATYRRYLWHRGAFGGVPVVIEPPATLIVEGVSAARAAIRPELSMSVFVLAPPALRLSRGLARDDGGDPVAFAAYLERWRVAEDRHFAADDTAAYADLLVDGAAEAHDDRYLRLDRSPEAARTGR</sequence>
<evidence type="ECO:0008006" key="3">
    <source>
        <dbReference type="Google" id="ProtNLM"/>
    </source>
</evidence>
<organism evidence="1 2">
    <name type="scientific">Mangrovihabitans endophyticus</name>
    <dbReference type="NCBI Taxonomy" id="1751298"/>
    <lineage>
        <taxon>Bacteria</taxon>
        <taxon>Bacillati</taxon>
        <taxon>Actinomycetota</taxon>
        <taxon>Actinomycetes</taxon>
        <taxon>Micromonosporales</taxon>
        <taxon>Micromonosporaceae</taxon>
        <taxon>Mangrovihabitans</taxon>
    </lineage>
</organism>
<dbReference type="InterPro" id="IPR027417">
    <property type="entry name" value="P-loop_NTPase"/>
</dbReference>
<dbReference type="Gene3D" id="3.40.50.300">
    <property type="entry name" value="P-loop containing nucleotide triphosphate hydrolases"/>
    <property type="match status" value="1"/>
</dbReference>
<reference evidence="1" key="1">
    <citation type="journal article" date="2014" name="Int. J. Syst. Evol. Microbiol.">
        <title>Complete genome sequence of Corynebacterium casei LMG S-19264T (=DSM 44701T), isolated from a smear-ripened cheese.</title>
        <authorList>
            <consortium name="US DOE Joint Genome Institute (JGI-PGF)"/>
            <person name="Walter F."/>
            <person name="Albersmeier A."/>
            <person name="Kalinowski J."/>
            <person name="Ruckert C."/>
        </authorList>
    </citation>
    <scope>NUCLEOTIDE SEQUENCE</scope>
    <source>
        <strain evidence="1">CGMCC 4.7299</strain>
    </source>
</reference>
<evidence type="ECO:0000313" key="2">
    <source>
        <dbReference type="Proteomes" id="UP000656042"/>
    </source>
</evidence>
<comment type="caution">
    <text evidence="1">The sequence shown here is derived from an EMBL/GenBank/DDBJ whole genome shotgun (WGS) entry which is preliminary data.</text>
</comment>
<dbReference type="AlphaFoldDB" id="A0A8J3C349"/>
<dbReference type="EMBL" id="BMMX01000020">
    <property type="protein sequence ID" value="GGL02594.1"/>
    <property type="molecule type" value="Genomic_DNA"/>
</dbReference>
<protein>
    <recommendedName>
        <fullName evidence="3">Uridine kinase</fullName>
    </recommendedName>
</protein>
<reference evidence="1" key="2">
    <citation type="submission" date="2020-09" db="EMBL/GenBank/DDBJ databases">
        <authorList>
            <person name="Sun Q."/>
            <person name="Zhou Y."/>
        </authorList>
    </citation>
    <scope>NUCLEOTIDE SEQUENCE</scope>
    <source>
        <strain evidence="1">CGMCC 4.7299</strain>
    </source>
</reference>
<proteinExistence type="predicted"/>